<evidence type="ECO:0000313" key="2">
    <source>
        <dbReference type="Proteomes" id="UP000215335"/>
    </source>
</evidence>
<keyword evidence="2" id="KW-1185">Reference proteome</keyword>
<dbReference type="EMBL" id="NNAY01004145">
    <property type="protein sequence ID" value="OXU18303.1"/>
    <property type="molecule type" value="Genomic_DNA"/>
</dbReference>
<name>A0A232EIX2_9HYME</name>
<gene>
    <name evidence="1" type="ORF">TSAR_015418</name>
</gene>
<organism evidence="1 2">
    <name type="scientific">Trichomalopsis sarcophagae</name>
    <dbReference type="NCBI Taxonomy" id="543379"/>
    <lineage>
        <taxon>Eukaryota</taxon>
        <taxon>Metazoa</taxon>
        <taxon>Ecdysozoa</taxon>
        <taxon>Arthropoda</taxon>
        <taxon>Hexapoda</taxon>
        <taxon>Insecta</taxon>
        <taxon>Pterygota</taxon>
        <taxon>Neoptera</taxon>
        <taxon>Endopterygota</taxon>
        <taxon>Hymenoptera</taxon>
        <taxon>Apocrita</taxon>
        <taxon>Proctotrupomorpha</taxon>
        <taxon>Chalcidoidea</taxon>
        <taxon>Pteromalidae</taxon>
        <taxon>Pteromalinae</taxon>
        <taxon>Trichomalopsis</taxon>
    </lineage>
</organism>
<accession>A0A232EIX2</accession>
<feature type="non-terminal residue" evidence="1">
    <location>
        <position position="1"/>
    </location>
</feature>
<sequence>ERGVQVSSIFKQSSAPYLYTFSSVLKQYTVLYVTLVQKACYSICKDSRVKTAITFELPYSWYDLSNDVKCANLWLKYSFHVLKWSDGDVPYEKMAEVCASLLDLSPTRNVIIWVKGAQKKEWLQPYFLHIYNIEDLGCPSLKAPGFQSPVWLRTVHQDFTFPLHVYEDYYTSSSDSDTTTLTLEE</sequence>
<dbReference type="AlphaFoldDB" id="A0A232EIX2"/>
<evidence type="ECO:0000313" key="1">
    <source>
        <dbReference type="EMBL" id="OXU18303.1"/>
    </source>
</evidence>
<proteinExistence type="predicted"/>
<dbReference type="Proteomes" id="UP000215335">
    <property type="component" value="Unassembled WGS sequence"/>
</dbReference>
<dbReference type="OrthoDB" id="7612378at2759"/>
<protein>
    <submittedName>
        <fullName evidence="1">Uncharacterized protein</fullName>
    </submittedName>
</protein>
<comment type="caution">
    <text evidence="1">The sequence shown here is derived from an EMBL/GenBank/DDBJ whole genome shotgun (WGS) entry which is preliminary data.</text>
</comment>
<reference evidence="1 2" key="1">
    <citation type="journal article" date="2017" name="Curr. Biol.">
        <title>The Evolution of Venom by Co-option of Single-Copy Genes.</title>
        <authorList>
            <person name="Martinson E.O."/>
            <person name="Mrinalini"/>
            <person name="Kelkar Y.D."/>
            <person name="Chang C.H."/>
            <person name="Werren J.H."/>
        </authorList>
    </citation>
    <scope>NUCLEOTIDE SEQUENCE [LARGE SCALE GENOMIC DNA]</scope>
    <source>
        <strain evidence="1 2">Alberta</strain>
        <tissue evidence="1">Whole body</tissue>
    </source>
</reference>